<keyword evidence="3" id="KW-1185">Reference proteome</keyword>
<evidence type="ECO:0000313" key="3">
    <source>
        <dbReference type="Proteomes" id="UP000078544"/>
    </source>
</evidence>
<evidence type="ECO:0000256" key="1">
    <source>
        <dbReference type="SAM" id="MobiDB-lite"/>
    </source>
</evidence>
<comment type="caution">
    <text evidence="2">The sequence shown here is derived from an EMBL/GenBank/DDBJ whole genome shotgun (WGS) entry which is preliminary data.</text>
</comment>
<dbReference type="AlphaFoldDB" id="A0A168CLG5"/>
<proteinExistence type="predicted"/>
<feature type="compositionally biased region" description="Basic and acidic residues" evidence="1">
    <location>
        <begin position="73"/>
        <end position="82"/>
    </location>
</feature>
<dbReference type="EMBL" id="AZGY01000007">
    <property type="protein sequence ID" value="KZZ96749.1"/>
    <property type="molecule type" value="Genomic_DNA"/>
</dbReference>
<feature type="region of interest" description="Disordered" evidence="1">
    <location>
        <begin position="37"/>
        <end position="88"/>
    </location>
</feature>
<feature type="region of interest" description="Disordered" evidence="1">
    <location>
        <begin position="1"/>
        <end position="22"/>
    </location>
</feature>
<protein>
    <submittedName>
        <fullName evidence="2">Uncharacterized protein</fullName>
    </submittedName>
</protein>
<accession>A0A168CLG5</accession>
<organism evidence="2 3">
    <name type="scientific">Moelleriella libera RCEF 2490</name>
    <dbReference type="NCBI Taxonomy" id="1081109"/>
    <lineage>
        <taxon>Eukaryota</taxon>
        <taxon>Fungi</taxon>
        <taxon>Dikarya</taxon>
        <taxon>Ascomycota</taxon>
        <taxon>Pezizomycotina</taxon>
        <taxon>Sordariomycetes</taxon>
        <taxon>Hypocreomycetidae</taxon>
        <taxon>Hypocreales</taxon>
        <taxon>Clavicipitaceae</taxon>
        <taxon>Moelleriella</taxon>
    </lineage>
</organism>
<reference evidence="2 3" key="1">
    <citation type="journal article" date="2016" name="Genome Biol. Evol.">
        <title>Divergent and convergent evolution of fungal pathogenicity.</title>
        <authorList>
            <person name="Shang Y."/>
            <person name="Xiao G."/>
            <person name="Zheng P."/>
            <person name="Cen K."/>
            <person name="Zhan S."/>
            <person name="Wang C."/>
        </authorList>
    </citation>
    <scope>NUCLEOTIDE SEQUENCE [LARGE SCALE GENOMIC DNA]</scope>
    <source>
        <strain evidence="2 3">RCEF 2490</strain>
    </source>
</reference>
<gene>
    <name evidence="2" type="ORF">AAL_03978</name>
</gene>
<sequence>MPEMSEKTMGADTSGAKQTALASSINTTMANLQENAATLRKGHKSASSANAGSRRTVCPEKVGDGASPSQPARDAKSTDRQSARMTPQEARIAALATMCVIK</sequence>
<evidence type="ECO:0000313" key="2">
    <source>
        <dbReference type="EMBL" id="KZZ96749.1"/>
    </source>
</evidence>
<dbReference type="Proteomes" id="UP000078544">
    <property type="component" value="Unassembled WGS sequence"/>
</dbReference>
<name>A0A168CLG5_9HYPO</name>